<dbReference type="EMBL" id="JAUIQD010000005">
    <property type="protein sequence ID" value="KAK3348910.1"/>
    <property type="molecule type" value="Genomic_DNA"/>
</dbReference>
<keyword evidence="4" id="KW-1185">Reference proteome</keyword>
<feature type="compositionally biased region" description="Gly residues" evidence="1">
    <location>
        <begin position="59"/>
        <end position="68"/>
    </location>
</feature>
<protein>
    <submittedName>
        <fullName evidence="3">Uncharacterized protein</fullName>
    </submittedName>
</protein>
<reference evidence="3" key="1">
    <citation type="journal article" date="2023" name="Mol. Phylogenet. Evol.">
        <title>Genome-scale phylogeny and comparative genomics of the fungal order Sordariales.</title>
        <authorList>
            <person name="Hensen N."/>
            <person name="Bonometti L."/>
            <person name="Westerberg I."/>
            <person name="Brannstrom I.O."/>
            <person name="Guillou S."/>
            <person name="Cros-Aarteil S."/>
            <person name="Calhoun S."/>
            <person name="Haridas S."/>
            <person name="Kuo A."/>
            <person name="Mondo S."/>
            <person name="Pangilinan J."/>
            <person name="Riley R."/>
            <person name="LaButti K."/>
            <person name="Andreopoulos B."/>
            <person name="Lipzen A."/>
            <person name="Chen C."/>
            <person name="Yan M."/>
            <person name="Daum C."/>
            <person name="Ng V."/>
            <person name="Clum A."/>
            <person name="Steindorff A."/>
            <person name="Ohm R.A."/>
            <person name="Martin F."/>
            <person name="Silar P."/>
            <person name="Natvig D.O."/>
            <person name="Lalanne C."/>
            <person name="Gautier V."/>
            <person name="Ament-Velasquez S.L."/>
            <person name="Kruys A."/>
            <person name="Hutchinson M.I."/>
            <person name="Powell A.J."/>
            <person name="Barry K."/>
            <person name="Miller A.N."/>
            <person name="Grigoriev I.V."/>
            <person name="Debuchy R."/>
            <person name="Gladieux P."/>
            <person name="Hiltunen Thoren M."/>
            <person name="Johannesson H."/>
        </authorList>
    </citation>
    <scope>NUCLEOTIDE SEQUENCE</scope>
    <source>
        <strain evidence="3">CBS 955.72</strain>
    </source>
</reference>
<name>A0AAJ0MC80_9PEZI</name>
<evidence type="ECO:0000256" key="1">
    <source>
        <dbReference type="SAM" id="MobiDB-lite"/>
    </source>
</evidence>
<organism evidence="3 4">
    <name type="scientific">Lasiosphaeria hispida</name>
    <dbReference type="NCBI Taxonomy" id="260671"/>
    <lineage>
        <taxon>Eukaryota</taxon>
        <taxon>Fungi</taxon>
        <taxon>Dikarya</taxon>
        <taxon>Ascomycota</taxon>
        <taxon>Pezizomycotina</taxon>
        <taxon>Sordariomycetes</taxon>
        <taxon>Sordariomycetidae</taxon>
        <taxon>Sordariales</taxon>
        <taxon>Lasiosphaeriaceae</taxon>
        <taxon>Lasiosphaeria</taxon>
    </lineage>
</organism>
<accession>A0AAJ0MC80</accession>
<gene>
    <name evidence="3" type="ORF">B0T25DRAFT_632557</name>
</gene>
<sequence length="124" mass="13270">MEGQLAQKLLIVLDCEHLLMNLVWHQPAASWELRTGKWVLERVKTDGKTGVGWRDWRYGGTGGTGTGETPGAEGKAEMATSDIIALAVGIPSAIAGILVWSPVLFAAPETPPKYDPAKSALESE</sequence>
<comment type="caution">
    <text evidence="3">The sequence shown here is derived from an EMBL/GenBank/DDBJ whole genome shotgun (WGS) entry which is preliminary data.</text>
</comment>
<keyword evidence="2" id="KW-1133">Transmembrane helix</keyword>
<feature type="region of interest" description="Disordered" evidence="1">
    <location>
        <begin position="54"/>
        <end position="74"/>
    </location>
</feature>
<feature type="transmembrane region" description="Helical" evidence="2">
    <location>
        <begin position="83"/>
        <end position="107"/>
    </location>
</feature>
<keyword evidence="2" id="KW-0472">Membrane</keyword>
<evidence type="ECO:0000256" key="2">
    <source>
        <dbReference type="SAM" id="Phobius"/>
    </source>
</evidence>
<keyword evidence="2" id="KW-0812">Transmembrane</keyword>
<proteinExistence type="predicted"/>
<evidence type="ECO:0000313" key="3">
    <source>
        <dbReference type="EMBL" id="KAK3348910.1"/>
    </source>
</evidence>
<reference evidence="3" key="2">
    <citation type="submission" date="2023-06" db="EMBL/GenBank/DDBJ databases">
        <authorList>
            <consortium name="Lawrence Berkeley National Laboratory"/>
            <person name="Haridas S."/>
            <person name="Hensen N."/>
            <person name="Bonometti L."/>
            <person name="Westerberg I."/>
            <person name="Brannstrom I.O."/>
            <person name="Guillou S."/>
            <person name="Cros-Aarteil S."/>
            <person name="Calhoun S."/>
            <person name="Kuo A."/>
            <person name="Mondo S."/>
            <person name="Pangilinan J."/>
            <person name="Riley R."/>
            <person name="Labutti K."/>
            <person name="Andreopoulos B."/>
            <person name="Lipzen A."/>
            <person name="Chen C."/>
            <person name="Yanf M."/>
            <person name="Daum C."/>
            <person name="Ng V."/>
            <person name="Clum A."/>
            <person name="Steindorff A."/>
            <person name="Ohm R."/>
            <person name="Martin F."/>
            <person name="Silar P."/>
            <person name="Natvig D."/>
            <person name="Lalanne C."/>
            <person name="Gautier V."/>
            <person name="Ament-Velasquez S.L."/>
            <person name="Kruys A."/>
            <person name="Hutchinson M.I."/>
            <person name="Powell A.J."/>
            <person name="Barry K."/>
            <person name="Miller A.N."/>
            <person name="Grigoriev I.V."/>
            <person name="Debuchy R."/>
            <person name="Gladieux P."/>
            <person name="Thoren M.H."/>
            <person name="Johannesson H."/>
        </authorList>
    </citation>
    <scope>NUCLEOTIDE SEQUENCE</scope>
    <source>
        <strain evidence="3">CBS 955.72</strain>
    </source>
</reference>
<dbReference type="Proteomes" id="UP001275084">
    <property type="component" value="Unassembled WGS sequence"/>
</dbReference>
<dbReference type="AlphaFoldDB" id="A0AAJ0MC80"/>
<evidence type="ECO:0000313" key="4">
    <source>
        <dbReference type="Proteomes" id="UP001275084"/>
    </source>
</evidence>